<dbReference type="InterPro" id="IPR009060">
    <property type="entry name" value="UBA-like_sf"/>
</dbReference>
<dbReference type="Gramene" id="KGN43398">
    <property type="protein sequence ID" value="KGN43398"/>
    <property type="gene ID" value="Csa_7G031590"/>
</dbReference>
<reference evidence="3 4" key="4">
    <citation type="journal article" date="2011" name="BMC Genomics">
        <title>RNA-Seq improves annotation of protein-coding genes in the cucumber genome.</title>
        <authorList>
            <person name="Li Z."/>
            <person name="Zhang Z."/>
            <person name="Yan P."/>
            <person name="Huang S."/>
            <person name="Fei Z."/>
            <person name="Lin K."/>
        </authorList>
    </citation>
    <scope>NUCLEOTIDE SEQUENCE [LARGE SCALE GENOMIC DNA]</scope>
    <source>
        <strain evidence="4">cv. 9930</strain>
    </source>
</reference>
<reference evidence="3 4" key="1">
    <citation type="journal article" date="2009" name="Nat. Genet.">
        <title>The genome of the cucumber, Cucumis sativus L.</title>
        <authorList>
            <person name="Huang S."/>
            <person name="Li R."/>
            <person name="Zhang Z."/>
            <person name="Li L."/>
            <person name="Gu X."/>
            <person name="Fan W."/>
            <person name="Lucas W.J."/>
            <person name="Wang X."/>
            <person name="Xie B."/>
            <person name="Ni P."/>
            <person name="Ren Y."/>
            <person name="Zhu H."/>
            <person name="Li J."/>
            <person name="Lin K."/>
            <person name="Jin W."/>
            <person name="Fei Z."/>
            <person name="Li G."/>
            <person name="Staub J."/>
            <person name="Kilian A."/>
            <person name="van der Vossen E.A."/>
            <person name="Wu Y."/>
            <person name="Guo J."/>
            <person name="He J."/>
            <person name="Jia Z."/>
            <person name="Ren Y."/>
            <person name="Tian G."/>
            <person name="Lu Y."/>
            <person name="Ruan J."/>
            <person name="Qian W."/>
            <person name="Wang M."/>
            <person name="Huang Q."/>
            <person name="Li B."/>
            <person name="Xuan Z."/>
            <person name="Cao J."/>
            <person name="Asan"/>
            <person name="Wu Z."/>
            <person name="Zhang J."/>
            <person name="Cai Q."/>
            <person name="Bai Y."/>
            <person name="Zhao B."/>
            <person name="Han Y."/>
            <person name="Li Y."/>
            <person name="Li X."/>
            <person name="Wang S."/>
            <person name="Shi Q."/>
            <person name="Liu S."/>
            <person name="Cho W.K."/>
            <person name="Kim J.Y."/>
            <person name="Xu Y."/>
            <person name="Heller-Uszynska K."/>
            <person name="Miao H."/>
            <person name="Cheng Z."/>
            <person name="Zhang S."/>
            <person name="Wu J."/>
            <person name="Yang Y."/>
            <person name="Kang H."/>
            <person name="Li M."/>
            <person name="Liang H."/>
            <person name="Ren X."/>
            <person name="Shi Z."/>
            <person name="Wen M."/>
            <person name="Jian M."/>
            <person name="Yang H."/>
            <person name="Zhang G."/>
            <person name="Yang Z."/>
            <person name="Chen R."/>
            <person name="Liu S."/>
            <person name="Li J."/>
            <person name="Ma L."/>
            <person name="Liu H."/>
            <person name="Zhou Y."/>
            <person name="Zhao J."/>
            <person name="Fang X."/>
            <person name="Li G."/>
            <person name="Fang L."/>
            <person name="Li Y."/>
            <person name="Liu D."/>
            <person name="Zheng H."/>
            <person name="Zhang Y."/>
            <person name="Qin N."/>
            <person name="Li Z."/>
            <person name="Yang G."/>
            <person name="Yang S."/>
            <person name="Bolund L."/>
            <person name="Kristiansen K."/>
            <person name="Zheng H."/>
            <person name="Li S."/>
            <person name="Zhang X."/>
            <person name="Yang H."/>
            <person name="Wang J."/>
            <person name="Sun R."/>
            <person name="Zhang B."/>
            <person name="Jiang S."/>
            <person name="Wang J."/>
            <person name="Du Y."/>
            <person name="Li S."/>
        </authorList>
    </citation>
    <scope>NUCLEOTIDE SEQUENCE [LARGE SCALE GENOMIC DNA]</scope>
    <source>
        <strain evidence="4">cv. 9930</strain>
    </source>
</reference>
<dbReference type="STRING" id="3659.A0A0A0K1R5"/>
<reference evidence="3 4" key="2">
    <citation type="journal article" date="2009" name="PLoS ONE">
        <title>An integrated genetic and cytogenetic map of the cucumber genome.</title>
        <authorList>
            <person name="Ren Y."/>
            <person name="Zhang Z."/>
            <person name="Liu J."/>
            <person name="Staub J.E."/>
            <person name="Han Y."/>
            <person name="Cheng Z."/>
            <person name="Li X."/>
            <person name="Lu J."/>
            <person name="Miao H."/>
            <person name="Kang H."/>
            <person name="Xie B."/>
            <person name="Gu X."/>
            <person name="Wang X."/>
            <person name="Du Y."/>
            <person name="Jin W."/>
            <person name="Huang S."/>
        </authorList>
    </citation>
    <scope>NUCLEOTIDE SEQUENCE [LARGE SCALE GENOMIC DNA]</scope>
    <source>
        <strain evidence="4">cv. 9930</strain>
    </source>
</reference>
<feature type="region of interest" description="Disordered" evidence="1">
    <location>
        <begin position="851"/>
        <end position="879"/>
    </location>
</feature>
<dbReference type="PANTHER" id="PTHR46775:SF1">
    <property type="entry name" value="FLOCCULATION PROTEIN (DUF1296)"/>
    <property type="match status" value="1"/>
</dbReference>
<evidence type="ECO:0000259" key="2">
    <source>
        <dbReference type="Pfam" id="PF06972"/>
    </source>
</evidence>
<dbReference type="eggNOG" id="ENOG502QQJY">
    <property type="taxonomic scope" value="Eukaryota"/>
</dbReference>
<organism evidence="3 4">
    <name type="scientific">Cucumis sativus</name>
    <name type="common">Cucumber</name>
    <dbReference type="NCBI Taxonomy" id="3659"/>
    <lineage>
        <taxon>Eukaryota</taxon>
        <taxon>Viridiplantae</taxon>
        <taxon>Streptophyta</taxon>
        <taxon>Embryophyta</taxon>
        <taxon>Tracheophyta</taxon>
        <taxon>Spermatophyta</taxon>
        <taxon>Magnoliopsida</taxon>
        <taxon>eudicotyledons</taxon>
        <taxon>Gunneridae</taxon>
        <taxon>Pentapetalae</taxon>
        <taxon>rosids</taxon>
        <taxon>fabids</taxon>
        <taxon>Cucurbitales</taxon>
        <taxon>Cucurbitaceae</taxon>
        <taxon>Benincaseae</taxon>
        <taxon>Cucumis</taxon>
    </lineage>
</organism>
<feature type="compositionally biased region" description="Basic and acidic residues" evidence="1">
    <location>
        <begin position="60"/>
        <end position="82"/>
    </location>
</feature>
<feature type="compositionally biased region" description="Polar residues" evidence="1">
    <location>
        <begin position="121"/>
        <end position="138"/>
    </location>
</feature>
<feature type="compositionally biased region" description="Gly residues" evidence="1">
    <location>
        <begin position="851"/>
        <end position="862"/>
    </location>
</feature>
<dbReference type="PANTHER" id="PTHR46775">
    <property type="entry name" value="FLOCCULATION PROTEIN (DUF1296)"/>
    <property type="match status" value="1"/>
</dbReference>
<feature type="region of interest" description="Disordered" evidence="1">
    <location>
        <begin position="298"/>
        <end position="348"/>
    </location>
</feature>
<feature type="compositionally biased region" description="Low complexity" evidence="1">
    <location>
        <begin position="299"/>
        <end position="315"/>
    </location>
</feature>
<dbReference type="GO" id="GO:0051082">
    <property type="term" value="F:unfolded protein binding"/>
    <property type="evidence" value="ECO:0000318"/>
    <property type="project" value="GO_Central"/>
</dbReference>
<feature type="region of interest" description="Disordered" evidence="1">
    <location>
        <begin position="437"/>
        <end position="501"/>
    </location>
</feature>
<accession>A0A0A0K1R5</accession>
<feature type="domain" description="GBF-interacting protein 1 N-terminal" evidence="2">
    <location>
        <begin position="11"/>
        <end position="70"/>
    </location>
</feature>
<sequence>MSGGGSRASSIPNSVRKTIENIKEITGNHSDDEIFAMLKECSMDPNETAQKLLLQDTFHEVKSKRERRKENANNRESVESRWKTGMQGRGGRGGRINSSPRYISHDTGGGRNPGPGRENGVNQSIEKSGSLSMPTSQETKNKEKIPVTSSPSVGNGATNVATGNVSEATSSSADISGKGSALPPINANKNPNRALGTRLSSERPIPNSDNSVVPITVACSSTALSSSSLDPSSDAQLPGPVDAIKCDGASLSHPNESSTANLVENKLILETLEISNSLAQENQRVKSPKVEESLLNEISPPSVSLQGSSSASLPSNHNKRPQQVIGSHKASSNKEWKPKTTSSVAIQQSRTVSGAAAASEVPGVTIDVTEHLEPVSRVLDSEEATMKLQKKLEELHVSKSQLVILPNHIQVPESERSKLSFGSFGIGFGVSAIVPSGQESDQKHTPVSEASVDGDENVEDEASSYPNALRSTEEVDSPDHPQSPVCVPEDLSTSGGELPSSTIQEFNDLKQETVLPSGGHTNSVPQTSSSYSFGFISPVVGSQITAVENSDSQGRDASRLPSFVVQQPFDPSSYYAQFYRSGESDGRLSPFLSPGVAAKYNGNVALLSPSSSQSPQEGVVLTTAGPTALLTQAAGLMQSSIAVTQQPVPVFRPPTGVHISHYPPNYLPYGHYFSPFYVPPPPIHQFVGNNPFPQQPQGGNIYPAPPAATAAVKYSIPQYKMGANSGNSSHIGVPSGYGPYGSSASGYSPSSAAPAANTTANEDLGASQFKENSVYITGPQSEGSAVWIGAPGRDMSNLPTNSFYNLPPQGQHVTFTPTQTGHGTFASIYHPAQAVTPGTVHPLLQQSQAVPGGGVDTVGPGGSIYQQPQHSQMNWPSNY</sequence>
<dbReference type="OMA" id="TQMNWPS"/>
<gene>
    <name evidence="3" type="ORF">Csa_7G031590</name>
</gene>
<feature type="compositionally biased region" description="Polar residues" evidence="1">
    <location>
        <begin position="491"/>
        <end position="501"/>
    </location>
</feature>
<evidence type="ECO:0000256" key="1">
    <source>
        <dbReference type="SAM" id="MobiDB-lite"/>
    </source>
</evidence>
<dbReference type="SUPFAM" id="SSF46934">
    <property type="entry name" value="UBA-like"/>
    <property type="match status" value="1"/>
</dbReference>
<feature type="compositionally biased region" description="Polar residues" evidence="1">
    <location>
        <begin position="339"/>
        <end position="348"/>
    </location>
</feature>
<dbReference type="KEGG" id="csv:101212400"/>
<evidence type="ECO:0000313" key="4">
    <source>
        <dbReference type="Proteomes" id="UP000029981"/>
    </source>
</evidence>
<reference evidence="3 4" key="3">
    <citation type="journal article" date="2010" name="BMC Genomics">
        <title>Transcriptome sequencing and comparative analysis of cucumber flowers with different sex types.</title>
        <authorList>
            <person name="Guo S."/>
            <person name="Zheng Y."/>
            <person name="Joung J.G."/>
            <person name="Liu S."/>
            <person name="Zhang Z."/>
            <person name="Crasta O.R."/>
            <person name="Sobral B.W."/>
            <person name="Xu Y."/>
            <person name="Huang S."/>
            <person name="Fei Z."/>
        </authorList>
    </citation>
    <scope>NUCLEOTIDE SEQUENCE [LARGE SCALE GENOMIC DNA]</scope>
    <source>
        <strain evidence="4">cv. 9930</strain>
    </source>
</reference>
<feature type="compositionally biased region" description="Polar residues" evidence="1">
    <location>
        <begin position="147"/>
        <end position="174"/>
    </location>
</feature>
<dbReference type="Pfam" id="PF06972">
    <property type="entry name" value="GIP1_N"/>
    <property type="match status" value="1"/>
</dbReference>
<protein>
    <recommendedName>
        <fullName evidence="2">GBF-interacting protein 1 N-terminal domain-containing protein</fullName>
    </recommendedName>
</protein>
<feature type="compositionally biased region" description="Acidic residues" evidence="1">
    <location>
        <begin position="452"/>
        <end position="462"/>
    </location>
</feature>
<keyword evidence="4" id="KW-1185">Reference proteome</keyword>
<dbReference type="Proteomes" id="UP000029981">
    <property type="component" value="Chromosome 7"/>
</dbReference>
<feature type="compositionally biased region" description="Polar residues" evidence="1">
    <location>
        <begin position="864"/>
        <end position="879"/>
    </location>
</feature>
<feature type="region of interest" description="Disordered" evidence="1">
    <location>
        <begin position="60"/>
        <end position="211"/>
    </location>
</feature>
<dbReference type="InterPro" id="IPR009719">
    <property type="entry name" value="GIP1_N"/>
</dbReference>
<name>A0A0A0K1R5_CUCSA</name>
<dbReference type="AlphaFoldDB" id="A0A0A0K1R5"/>
<dbReference type="OrthoDB" id="753279at2759"/>
<dbReference type="InterPro" id="IPR044277">
    <property type="entry name" value="GIP1"/>
</dbReference>
<dbReference type="EMBL" id="CM002928">
    <property type="protein sequence ID" value="KGN43398.1"/>
    <property type="molecule type" value="Genomic_DNA"/>
</dbReference>
<evidence type="ECO:0000313" key="3">
    <source>
        <dbReference type="EMBL" id="KGN43398.1"/>
    </source>
</evidence>
<proteinExistence type="predicted"/>